<keyword evidence="2" id="KW-0012">Acyltransferase</keyword>
<dbReference type="PROSITE" id="PS51186">
    <property type="entry name" value="GNAT"/>
    <property type="match status" value="1"/>
</dbReference>
<keyword evidence="5" id="KW-1185">Reference proteome</keyword>
<dbReference type="InterPro" id="IPR050832">
    <property type="entry name" value="Bact_Acetyltransf"/>
</dbReference>
<evidence type="ECO:0000313" key="5">
    <source>
        <dbReference type="Proteomes" id="UP000315395"/>
    </source>
</evidence>
<evidence type="ECO:0000313" key="4">
    <source>
        <dbReference type="EMBL" id="QDO87026.1"/>
    </source>
</evidence>
<dbReference type="SUPFAM" id="SSF55729">
    <property type="entry name" value="Acyl-CoA N-acyltransferases (Nat)"/>
    <property type="match status" value="1"/>
</dbReference>
<sequence>MTITLDRPRLRDLDGVVEALRSWQEDSTPFQLHPGDLGWLWRTGTDATTAAVRTWTRDGGLVAIGILDGPDLLRLAMAPTAHRDEELAQHLAADLSAPERGVLPAGTVSLESPPGALLPELLDESGWHADEVWTPLRRDLSDPVENPGVRIETVGPADAPDWARVQKSAFGSALSLEEMVHRWHAMAQGIPYADARSLVARDSANAAVAAITVWSAGPGRCGLIEPMGVHEDHRGHGYGRAITMAAAAALRDLGSSAVLVATPSANVGAVAAYRSAGFAALPERVDRQRPPHRGSATIGA</sequence>
<dbReference type="AlphaFoldDB" id="A0A516G675"/>
<keyword evidence="1 4" id="KW-0808">Transferase</keyword>
<dbReference type="RefSeq" id="WP_143781689.1">
    <property type="nucleotide sequence ID" value="NZ_CP041616.1"/>
</dbReference>
<gene>
    <name evidence="4" type="ORF">FNH13_00735</name>
</gene>
<dbReference type="CDD" id="cd04301">
    <property type="entry name" value="NAT_SF"/>
    <property type="match status" value="1"/>
</dbReference>
<dbReference type="EMBL" id="CP041616">
    <property type="protein sequence ID" value="QDO87026.1"/>
    <property type="molecule type" value="Genomic_DNA"/>
</dbReference>
<name>A0A516G675_9MICO</name>
<dbReference type="KEGG" id="orz:FNH13_00735"/>
<dbReference type="InterPro" id="IPR000182">
    <property type="entry name" value="GNAT_dom"/>
</dbReference>
<evidence type="ECO:0000259" key="3">
    <source>
        <dbReference type="PROSITE" id="PS51186"/>
    </source>
</evidence>
<dbReference type="Proteomes" id="UP000315395">
    <property type="component" value="Chromosome"/>
</dbReference>
<organism evidence="4 5">
    <name type="scientific">Ornithinimicrobium ciconiae</name>
    <dbReference type="NCBI Taxonomy" id="2594265"/>
    <lineage>
        <taxon>Bacteria</taxon>
        <taxon>Bacillati</taxon>
        <taxon>Actinomycetota</taxon>
        <taxon>Actinomycetes</taxon>
        <taxon>Micrococcales</taxon>
        <taxon>Ornithinimicrobiaceae</taxon>
        <taxon>Ornithinimicrobium</taxon>
    </lineage>
</organism>
<dbReference type="OrthoDB" id="4792644at2"/>
<dbReference type="Gene3D" id="3.40.630.30">
    <property type="match status" value="1"/>
</dbReference>
<protein>
    <submittedName>
        <fullName evidence="4">GNAT family N-acetyltransferase</fullName>
    </submittedName>
</protein>
<feature type="domain" description="N-acetyltransferase" evidence="3">
    <location>
        <begin position="149"/>
        <end position="300"/>
    </location>
</feature>
<evidence type="ECO:0000256" key="1">
    <source>
        <dbReference type="ARBA" id="ARBA00022679"/>
    </source>
</evidence>
<dbReference type="PANTHER" id="PTHR43877">
    <property type="entry name" value="AMINOALKYLPHOSPHONATE N-ACETYLTRANSFERASE-RELATED-RELATED"/>
    <property type="match status" value="1"/>
</dbReference>
<dbReference type="GO" id="GO:0016747">
    <property type="term" value="F:acyltransferase activity, transferring groups other than amino-acyl groups"/>
    <property type="evidence" value="ECO:0007669"/>
    <property type="project" value="InterPro"/>
</dbReference>
<reference evidence="4 5" key="1">
    <citation type="submission" date="2019-07" db="EMBL/GenBank/DDBJ databases">
        <title>complete genome sequencing of Ornithinimicrobium sp. H23M54.</title>
        <authorList>
            <person name="Bae J.-W."/>
            <person name="Lee S.-Y."/>
        </authorList>
    </citation>
    <scope>NUCLEOTIDE SEQUENCE [LARGE SCALE GENOMIC DNA]</scope>
    <source>
        <strain evidence="4 5">H23M54</strain>
    </source>
</reference>
<proteinExistence type="predicted"/>
<evidence type="ECO:0000256" key="2">
    <source>
        <dbReference type="ARBA" id="ARBA00023315"/>
    </source>
</evidence>
<dbReference type="Pfam" id="PF00583">
    <property type="entry name" value="Acetyltransf_1"/>
    <property type="match status" value="1"/>
</dbReference>
<dbReference type="InterPro" id="IPR016181">
    <property type="entry name" value="Acyl_CoA_acyltransferase"/>
</dbReference>
<accession>A0A516G675</accession>